<evidence type="ECO:0000313" key="2">
    <source>
        <dbReference type="RefSeq" id="XP_074205289.1"/>
    </source>
</evidence>
<gene>
    <name evidence="2" type="primary">SLC22A31</name>
</gene>
<organism evidence="1 2">
    <name type="scientific">Camelus bactrianus</name>
    <name type="common">Bactrian camel</name>
    <dbReference type="NCBI Taxonomy" id="9837"/>
    <lineage>
        <taxon>Eukaryota</taxon>
        <taxon>Metazoa</taxon>
        <taxon>Chordata</taxon>
        <taxon>Craniata</taxon>
        <taxon>Vertebrata</taxon>
        <taxon>Euteleostomi</taxon>
        <taxon>Mammalia</taxon>
        <taxon>Eutheria</taxon>
        <taxon>Laurasiatheria</taxon>
        <taxon>Artiodactyla</taxon>
        <taxon>Tylopoda</taxon>
        <taxon>Camelidae</taxon>
        <taxon>Camelus</taxon>
    </lineage>
</organism>
<evidence type="ECO:0000313" key="1">
    <source>
        <dbReference type="Proteomes" id="UP001732780"/>
    </source>
</evidence>
<proteinExistence type="predicted"/>
<dbReference type="RefSeq" id="XP_074205289.1">
    <property type="nucleotide sequence ID" value="XM_074349188.1"/>
</dbReference>
<accession>A0AC58P5H2</accession>
<protein>
    <submittedName>
        <fullName evidence="2">Solute carrier family 22 member 31 isoform X1</fullName>
    </submittedName>
</protein>
<sequence length="625" mass="66422">METEARVLRAAGGFGRARCLLAAASWLPCVALRLALGSEPLLTALPAHHCQQDPAGDPTPSLPLSYAEPAPGARPNGTRPCPGGWHNALPAVGLLGNPVTQWSLECEDGWTGPLGPVEHLLGWLLGCVLLGLGCDRFGRRPVFVASLVLATGLGAGEVLAASFPTLMALRQLHRGALAGASLALYVARLELCDPPHRLAFSMGASLFSVAGTLLLPGLALLAQDWRFLQGLSALVTGTLLLFWGSPALFPESPCWLLATGQSARARKILWHFAEASGVNPEDSSEEESSLATELDVLCAGSPQPRHHWVLELRHTRVAWRNGLILGFSSLIGGGIRTSFLRSLTPGEPTFYWPYFLVAGLEAAATIFLLLTADLWGRRPVLLLGTLVLGLASLLLLAGTQWAPGWAWCWELDCWARPPPHWPTCTAGRASSCSTWSSRPLPSSPYSVSCCCPRAVVARCPSHCRTLTACAAPRSSGEAPSRTTCLCCPPPNPRPGHSWPRRGDQAADTPPLRWPHTSAGGGGLRREREASRKRAWVPGGPGSPIVHEEDKGDRELGILAGSCLRWHLWLEGASGVHLPSGDSQPGTQGICSSHPIGGSLGPAHSCRPEGTEVDGGPAGHRARWRD</sequence>
<keyword evidence="1" id="KW-1185">Reference proteome</keyword>
<dbReference type="Proteomes" id="UP001732780">
    <property type="component" value="Chromosome 21"/>
</dbReference>
<name>A0AC58P5H2_CAMBA</name>
<reference evidence="2" key="1">
    <citation type="submission" date="2025-08" db="UniProtKB">
        <authorList>
            <consortium name="RefSeq"/>
        </authorList>
    </citation>
    <scope>IDENTIFICATION</scope>
    <source>
        <tissue evidence="2">Blood</tissue>
    </source>
</reference>